<evidence type="ECO:0000313" key="2">
    <source>
        <dbReference type="Proteomes" id="UP001172457"/>
    </source>
</evidence>
<dbReference type="AlphaFoldDB" id="A0AA38T173"/>
<accession>A0AA38T173</accession>
<sequence>MKKSITQFNKTNNQINLLPKNGQMEPQCSWRSNKTYGECGWYLNHPKFESSRAHLISKLSLRRPNFIFKLPKKWWQFLKHRSQPGQVILFVALCLDGTHDGLHRRTQIQPEPVKPSGRALVVVGGGFFLFEQEVHEYVFVVKELRHRHRHHLLPPTTTLHGLLAQKGKTHHHHQQELFHWVLRVRVEPEFSGGVRHGFHRDREQRRALPDRETWVLQSKHACLPCFCVFFYHLLHFRPPMVDYLELD</sequence>
<organism evidence="1 2">
    <name type="scientific">Centaurea solstitialis</name>
    <name type="common">yellow star-thistle</name>
    <dbReference type="NCBI Taxonomy" id="347529"/>
    <lineage>
        <taxon>Eukaryota</taxon>
        <taxon>Viridiplantae</taxon>
        <taxon>Streptophyta</taxon>
        <taxon>Embryophyta</taxon>
        <taxon>Tracheophyta</taxon>
        <taxon>Spermatophyta</taxon>
        <taxon>Magnoliopsida</taxon>
        <taxon>eudicotyledons</taxon>
        <taxon>Gunneridae</taxon>
        <taxon>Pentapetalae</taxon>
        <taxon>asterids</taxon>
        <taxon>campanulids</taxon>
        <taxon>Asterales</taxon>
        <taxon>Asteraceae</taxon>
        <taxon>Carduoideae</taxon>
        <taxon>Cardueae</taxon>
        <taxon>Centaureinae</taxon>
        <taxon>Centaurea</taxon>
    </lineage>
</organism>
<dbReference type="EMBL" id="JARYMX010000004">
    <property type="protein sequence ID" value="KAJ9551679.1"/>
    <property type="molecule type" value="Genomic_DNA"/>
</dbReference>
<proteinExistence type="predicted"/>
<reference evidence="1" key="1">
    <citation type="submission" date="2023-03" db="EMBL/GenBank/DDBJ databases">
        <title>Chromosome-scale reference genome and RAD-based genetic map of yellow starthistle (Centaurea solstitialis) reveal putative structural variation and QTLs associated with invader traits.</title>
        <authorList>
            <person name="Reatini B."/>
            <person name="Cang F.A."/>
            <person name="Jiang Q."/>
            <person name="Mckibben M.T.W."/>
            <person name="Barker M.S."/>
            <person name="Rieseberg L.H."/>
            <person name="Dlugosch K.M."/>
        </authorList>
    </citation>
    <scope>NUCLEOTIDE SEQUENCE</scope>
    <source>
        <strain evidence="1">CAN-66</strain>
        <tissue evidence="1">Leaf</tissue>
    </source>
</reference>
<evidence type="ECO:0000313" key="1">
    <source>
        <dbReference type="EMBL" id="KAJ9551679.1"/>
    </source>
</evidence>
<keyword evidence="2" id="KW-1185">Reference proteome</keyword>
<protein>
    <submittedName>
        <fullName evidence="1">Uncharacterized protein</fullName>
    </submittedName>
</protein>
<dbReference type="Proteomes" id="UP001172457">
    <property type="component" value="Chromosome 4"/>
</dbReference>
<comment type="caution">
    <text evidence="1">The sequence shown here is derived from an EMBL/GenBank/DDBJ whole genome shotgun (WGS) entry which is preliminary data.</text>
</comment>
<gene>
    <name evidence="1" type="ORF">OSB04_015724</name>
</gene>
<name>A0AA38T173_9ASTR</name>